<feature type="domain" description="NACHT" evidence="5">
    <location>
        <begin position="468"/>
        <end position="602"/>
    </location>
</feature>
<dbReference type="Gene3D" id="3.80.10.10">
    <property type="entry name" value="Ribonuclease Inhibitor"/>
    <property type="match status" value="1"/>
</dbReference>
<dbReference type="SMART" id="SM00368">
    <property type="entry name" value="LRR_RI"/>
    <property type="match status" value="4"/>
</dbReference>
<dbReference type="Pfam" id="PF13516">
    <property type="entry name" value="LRR_6"/>
    <property type="match status" value="1"/>
</dbReference>
<dbReference type="InterPro" id="IPR027417">
    <property type="entry name" value="P-loop_NTPase"/>
</dbReference>
<evidence type="ECO:0000256" key="4">
    <source>
        <dbReference type="ARBA" id="ARBA00022840"/>
    </source>
</evidence>
<evidence type="ECO:0000313" key="6">
    <source>
        <dbReference type="Ensembl" id="ENSSHAP00000041034.1"/>
    </source>
</evidence>
<dbReference type="GO" id="GO:0005524">
    <property type="term" value="F:ATP binding"/>
    <property type="evidence" value="ECO:0007669"/>
    <property type="project" value="UniProtKB-KW"/>
</dbReference>
<dbReference type="Pfam" id="PF05729">
    <property type="entry name" value="NACHT"/>
    <property type="match status" value="1"/>
</dbReference>
<dbReference type="FunFam" id="3.40.50.300:FF:001028">
    <property type="entry name" value="Class II major histocompatibility complex transactivator"/>
    <property type="match status" value="1"/>
</dbReference>
<keyword evidence="1" id="KW-0433">Leucine-rich repeat</keyword>
<organism evidence="6 7">
    <name type="scientific">Sarcophilus harrisii</name>
    <name type="common">Tasmanian devil</name>
    <name type="synonym">Sarcophilus laniarius</name>
    <dbReference type="NCBI Taxonomy" id="9305"/>
    <lineage>
        <taxon>Eukaryota</taxon>
        <taxon>Metazoa</taxon>
        <taxon>Chordata</taxon>
        <taxon>Craniata</taxon>
        <taxon>Vertebrata</taxon>
        <taxon>Euteleostomi</taxon>
        <taxon>Mammalia</taxon>
        <taxon>Metatheria</taxon>
        <taxon>Dasyuromorphia</taxon>
        <taxon>Dasyuridae</taxon>
        <taxon>Sarcophilus</taxon>
    </lineage>
</organism>
<dbReference type="InParanoid" id="A0A7N4V5K8"/>
<dbReference type="FunFam" id="3.80.10.10:FF:000724">
    <property type="entry name" value="Class II major histocompatibility complex transactivator"/>
    <property type="match status" value="1"/>
</dbReference>
<keyword evidence="2" id="KW-0677">Repeat</keyword>
<evidence type="ECO:0000256" key="2">
    <source>
        <dbReference type="ARBA" id="ARBA00022737"/>
    </source>
</evidence>
<dbReference type="PANTHER" id="PTHR47189:SF1">
    <property type="entry name" value="MHC CLASS II TRANSACTIVATOR"/>
    <property type="match status" value="1"/>
</dbReference>
<dbReference type="RefSeq" id="XP_023353351.2">
    <property type="nucleotide sequence ID" value="XM_023497583.2"/>
</dbReference>
<dbReference type="GeneID" id="100919223"/>
<dbReference type="SUPFAM" id="SSF52540">
    <property type="entry name" value="P-loop containing nucleoside triphosphate hydrolases"/>
    <property type="match status" value="1"/>
</dbReference>
<reference evidence="6 7" key="1">
    <citation type="journal article" date="2011" name="Proc. Natl. Acad. Sci. U.S.A.">
        <title>Genetic diversity and population structure of the endangered marsupial Sarcophilus harrisii (Tasmanian devil).</title>
        <authorList>
            <person name="Miller W."/>
            <person name="Hayes V.M."/>
            <person name="Ratan A."/>
            <person name="Petersen D.C."/>
            <person name="Wittekindt N.E."/>
            <person name="Miller J."/>
            <person name="Walenz B."/>
            <person name="Knight J."/>
            <person name="Qi J."/>
            <person name="Zhao F."/>
            <person name="Wang Q."/>
            <person name="Bedoya-Reina O.C."/>
            <person name="Katiyar N."/>
            <person name="Tomsho L.P."/>
            <person name="Kasson L.M."/>
            <person name="Hardie R.A."/>
            <person name="Woodbridge P."/>
            <person name="Tindall E.A."/>
            <person name="Bertelsen M.F."/>
            <person name="Dixon D."/>
            <person name="Pyecroft S."/>
            <person name="Helgen K.M."/>
            <person name="Lesk A.M."/>
            <person name="Pringle T.H."/>
            <person name="Patterson N."/>
            <person name="Zhang Y."/>
            <person name="Kreiss A."/>
            <person name="Woods G.M."/>
            <person name="Jones M.E."/>
            <person name="Schuster S.C."/>
        </authorList>
    </citation>
    <scope>NUCLEOTIDE SEQUENCE [LARGE SCALE GENOMIC DNA]</scope>
</reference>
<name>A0A7N4V5K8_SARHA</name>
<dbReference type="Proteomes" id="UP000007648">
    <property type="component" value="Unassembled WGS sequence"/>
</dbReference>
<dbReference type="GeneTree" id="ENSGT00940000161578"/>
<dbReference type="AlphaFoldDB" id="A0A7N4V5K8"/>
<dbReference type="InterPro" id="IPR008095">
    <property type="entry name" value="MHC_II_transact"/>
</dbReference>
<reference evidence="6" key="3">
    <citation type="submission" date="2025-09" db="UniProtKB">
        <authorList>
            <consortium name="Ensembl"/>
        </authorList>
    </citation>
    <scope>IDENTIFICATION</scope>
</reference>
<keyword evidence="7" id="KW-1185">Reference proteome</keyword>
<dbReference type="GO" id="GO:0045944">
    <property type="term" value="P:positive regulation of transcription by RNA polymerase II"/>
    <property type="evidence" value="ECO:0007669"/>
    <property type="project" value="Ensembl"/>
</dbReference>
<accession>A0A7N4V5K8</accession>
<evidence type="ECO:0000256" key="3">
    <source>
        <dbReference type="ARBA" id="ARBA00022741"/>
    </source>
</evidence>
<dbReference type="SUPFAM" id="SSF52047">
    <property type="entry name" value="RNI-like"/>
    <property type="match status" value="1"/>
</dbReference>
<dbReference type="InterPro" id="IPR007111">
    <property type="entry name" value="NACHT_NTPase"/>
</dbReference>
<dbReference type="OrthoDB" id="120976at2759"/>
<dbReference type="KEGG" id="shr:100919223"/>
<dbReference type="PROSITE" id="PS50837">
    <property type="entry name" value="NACHT"/>
    <property type="match status" value="1"/>
</dbReference>
<dbReference type="InterPro" id="IPR032675">
    <property type="entry name" value="LRR_dom_sf"/>
</dbReference>
<dbReference type="CDD" id="cd00116">
    <property type="entry name" value="LRR_RI"/>
    <property type="match status" value="1"/>
</dbReference>
<dbReference type="GO" id="GO:0034341">
    <property type="term" value="P:response to type II interferon"/>
    <property type="evidence" value="ECO:0007669"/>
    <property type="project" value="Ensembl"/>
</dbReference>
<gene>
    <name evidence="6" type="primary">CIITA</name>
</gene>
<dbReference type="Gene3D" id="3.40.50.300">
    <property type="entry name" value="P-loop containing nucleotide triphosphate hydrolases"/>
    <property type="match status" value="1"/>
</dbReference>
<reference evidence="6" key="2">
    <citation type="submission" date="2025-08" db="UniProtKB">
        <authorList>
            <consortium name="Ensembl"/>
        </authorList>
    </citation>
    <scope>IDENTIFICATION</scope>
</reference>
<dbReference type="GO" id="GO:0045345">
    <property type="term" value="P:positive regulation of MHC class I biosynthetic process"/>
    <property type="evidence" value="ECO:0007669"/>
    <property type="project" value="TreeGrafter"/>
</dbReference>
<dbReference type="FunCoup" id="A0A7N4V5K8">
    <property type="interactions" value="1187"/>
</dbReference>
<protein>
    <submittedName>
        <fullName evidence="6">Class II major histocompatibility complex transactivator</fullName>
    </submittedName>
</protein>
<dbReference type="FunFam" id="3.80.10.10:FF:000863">
    <property type="entry name" value="Class II major histocompatibility complex transactivator"/>
    <property type="match status" value="1"/>
</dbReference>
<dbReference type="Ensembl" id="ENSSHAT00000046364.1">
    <property type="protein sequence ID" value="ENSSHAP00000041034.1"/>
    <property type="gene ID" value="ENSSHAG00000006475.2"/>
</dbReference>
<dbReference type="PROSITE" id="PS51450">
    <property type="entry name" value="LRR"/>
    <property type="match status" value="1"/>
</dbReference>
<sequence>MVMDQFKAILPQVRALLSNAWPSQVRDFLDDLLEKKLLSKEYHQALLQESDGEALARKVSLSLLEKWDLCLSTLIQYVGHPENKLQTPGMDGVSFSRSQGADQCAAMESGPLTEGSYMGLLQSDVDPLHLFHFYDQSLATEEELEFSLDPETDTINCDQVNRLWNAIEDEGTGEAYDRIAALAEYMFSDRYPETEGIFGNIGPDEVVNENLDSLTEIPQKSQKCQKRLFLDNPEPQADSWETKRRKPESSSAIPLVTNNLVTVSSNNNLVPKSSLSPVADQVAKPSLLSLEETFLVPMSSASPVLTCLNFNGGPIQLIPTFSTFPQGVLHFTVENKVSNIILYPTASGGDGTIQSLPVSPDRYGSTSPFAPSAADMPNMPEASALTSQDRKTESVERFSHALHKTYEDVPEGLNRHYIDVGLTRTQVEKNSKFQEKELAIQDWTERQKARVGWREVFASPRGQKRETQVIAVLGKAGLGKSAWTREVCRNWARGQLPQYEFVFHYKCCSLNLPGNDYCLKDLFFRLCNHSLEESEEIFKYILKHPNRTLIILDSFEELEGQDGFLNYPASPCPRESRPIKGLLAGLFQRKLLRGCTLLITARRKGKFIQYLAKVDRLLEVQGFSDEQVESYFEKYFQGSPSDRDEALRLVRAQPYLLSHCYSPAVCHSLCQLCEKIMAQEGPAQLPSTLTGLFVSLLCSVLRAREKGSSETWSRDCLAGLAELAWELGQKHCNVLREDQFPSTEVKEFAIRGDFVWPLPIAREPEMAFSTFVLQNFLGALRLALSEEVRAKELPRYLALTPRKKKPYDNWLERVPHFLAGLLFQPLSSCLGPLGGNEQVGLVCKRQKVLLSYLTQLQPGTLGPGRLLELLHCAHEATNSHLWQHVTAGLPSCLSFCRVRLAPPDVHVLGEALKAASKDFSLDLRNTSIDLQGLRTLVQLGCVTCFRASLSDTVWLWESLRQSGEYELLQSSTEKFTIDPFKVKSMKDVEDLCSLVQIQDLGNAAIEAVNPLPVIRDLKKLEFALGPVLGPQGFPKLVKILAAFSSLQHLDLDTLSENKIGDEGVAQLSAIFPELKSLETLNLSQNNITDMGATELAKALPSLARSLVTLSLYNNCICDTGAENLASVLPDMVSLRMLDVQYNKFTGAGAQQLTASLKKCPHIETLAMWNPTIPYGVQEHLQQLDSRISLR</sequence>
<dbReference type="InterPro" id="IPR001611">
    <property type="entry name" value="Leu-rich_rpt"/>
</dbReference>
<evidence type="ECO:0000259" key="5">
    <source>
        <dbReference type="PROSITE" id="PS50837"/>
    </source>
</evidence>
<dbReference type="CTD" id="4261"/>
<evidence type="ECO:0000313" key="7">
    <source>
        <dbReference type="Proteomes" id="UP000007648"/>
    </source>
</evidence>
<dbReference type="PANTHER" id="PTHR47189">
    <property type="entry name" value="MHC CLASS II TRANSACTIVATOR"/>
    <property type="match status" value="1"/>
</dbReference>
<proteinExistence type="predicted"/>
<dbReference type="GO" id="GO:0045892">
    <property type="term" value="P:negative regulation of DNA-templated transcription"/>
    <property type="evidence" value="ECO:0007669"/>
    <property type="project" value="Ensembl"/>
</dbReference>
<keyword evidence="3" id="KW-0547">Nucleotide-binding</keyword>
<dbReference type="GO" id="GO:0045348">
    <property type="term" value="P:positive regulation of MHC class II biosynthetic process"/>
    <property type="evidence" value="ECO:0007669"/>
    <property type="project" value="TreeGrafter"/>
</dbReference>
<keyword evidence="4" id="KW-0067">ATP-binding</keyword>
<evidence type="ECO:0000256" key="1">
    <source>
        <dbReference type="ARBA" id="ARBA00022614"/>
    </source>
</evidence>
<dbReference type="PRINTS" id="PR01719">
    <property type="entry name" value="MHCIIACTVATR"/>
</dbReference>